<accession>A0A2K3JSW1</accession>
<proteinExistence type="predicted"/>
<name>A0A2K3JSW1_TRIPR</name>
<dbReference type="EMBL" id="ASHM01075914">
    <property type="protein sequence ID" value="PNX57106.1"/>
    <property type="molecule type" value="Genomic_DNA"/>
</dbReference>
<dbReference type="AlphaFoldDB" id="A0A2K3JSW1"/>
<comment type="caution">
    <text evidence="2">The sequence shown here is derived from an EMBL/GenBank/DDBJ whole genome shotgun (WGS) entry which is preliminary data.</text>
</comment>
<reference evidence="2 3" key="2">
    <citation type="journal article" date="2017" name="Front. Plant Sci.">
        <title>Gene Classification and Mining of Molecular Markers Useful in Red Clover (Trifolium pratense) Breeding.</title>
        <authorList>
            <person name="Istvanek J."/>
            <person name="Dluhosova J."/>
            <person name="Dluhos P."/>
            <person name="Patkova L."/>
            <person name="Nedelnik J."/>
            <person name="Repkova J."/>
        </authorList>
    </citation>
    <scope>NUCLEOTIDE SEQUENCE [LARGE SCALE GENOMIC DNA]</scope>
    <source>
        <strain evidence="3">cv. Tatra</strain>
        <tissue evidence="2">Young leaves</tissue>
    </source>
</reference>
<evidence type="ECO:0000313" key="3">
    <source>
        <dbReference type="Proteomes" id="UP000236291"/>
    </source>
</evidence>
<organism evidence="2 3">
    <name type="scientific">Trifolium pratense</name>
    <name type="common">Red clover</name>
    <dbReference type="NCBI Taxonomy" id="57577"/>
    <lineage>
        <taxon>Eukaryota</taxon>
        <taxon>Viridiplantae</taxon>
        <taxon>Streptophyta</taxon>
        <taxon>Embryophyta</taxon>
        <taxon>Tracheophyta</taxon>
        <taxon>Spermatophyta</taxon>
        <taxon>Magnoliopsida</taxon>
        <taxon>eudicotyledons</taxon>
        <taxon>Gunneridae</taxon>
        <taxon>Pentapetalae</taxon>
        <taxon>rosids</taxon>
        <taxon>fabids</taxon>
        <taxon>Fabales</taxon>
        <taxon>Fabaceae</taxon>
        <taxon>Papilionoideae</taxon>
        <taxon>50 kb inversion clade</taxon>
        <taxon>NPAAA clade</taxon>
        <taxon>Hologalegina</taxon>
        <taxon>IRL clade</taxon>
        <taxon>Trifolieae</taxon>
        <taxon>Trifolium</taxon>
    </lineage>
</organism>
<dbReference type="ExpressionAtlas" id="A0A2K3JSW1">
    <property type="expression patterns" value="baseline"/>
</dbReference>
<evidence type="ECO:0000256" key="1">
    <source>
        <dbReference type="SAM" id="MobiDB-lite"/>
    </source>
</evidence>
<gene>
    <name evidence="2" type="ORF">L195_g050232</name>
</gene>
<feature type="non-terminal residue" evidence="2">
    <location>
        <position position="214"/>
    </location>
</feature>
<feature type="compositionally biased region" description="Gly residues" evidence="1">
    <location>
        <begin position="198"/>
        <end position="214"/>
    </location>
</feature>
<feature type="region of interest" description="Disordered" evidence="1">
    <location>
        <begin position="159"/>
        <end position="214"/>
    </location>
</feature>
<evidence type="ECO:0000313" key="2">
    <source>
        <dbReference type="EMBL" id="PNX57106.1"/>
    </source>
</evidence>
<dbReference type="Proteomes" id="UP000236291">
    <property type="component" value="Unassembled WGS sequence"/>
</dbReference>
<reference evidence="2 3" key="1">
    <citation type="journal article" date="2014" name="Am. J. Bot.">
        <title>Genome assembly and annotation for red clover (Trifolium pratense; Fabaceae).</title>
        <authorList>
            <person name="Istvanek J."/>
            <person name="Jaros M."/>
            <person name="Krenek A."/>
            <person name="Repkova J."/>
        </authorList>
    </citation>
    <scope>NUCLEOTIDE SEQUENCE [LARGE SCALE GENOMIC DNA]</scope>
    <source>
        <strain evidence="3">cv. Tatra</strain>
        <tissue evidence="2">Young leaves</tissue>
    </source>
</reference>
<sequence>MDNGCPCTTCTVSHASDNNTAVVPLITSTSFSLRDAHDKQIATNLRQKLGGLTSGGFGGGGGVVSASSGAALKLTVGGFGGNSSGGGFGDGRGVGGNGTETCRGSEYMVNKHGSGGFGVLSGGFGGNGGGGDQPLVVVMTSRTKIRILSTGFGSETISGGLGGGAGSGTRTCGRSTENRGTVMSGEFGVGAGDDRVEGNGGGGSFGHGEGNCDN</sequence>
<protein>
    <submittedName>
        <fullName evidence="2">Uncharacterized protein</fullName>
    </submittedName>
</protein>